<dbReference type="Gene3D" id="2.60.120.200">
    <property type="match status" value="1"/>
</dbReference>
<reference evidence="6 7" key="1">
    <citation type="submission" date="2020-08" db="EMBL/GenBank/DDBJ databases">
        <title>Sequencing the genomes of 1000 actinobacteria strains.</title>
        <authorList>
            <person name="Klenk H.-P."/>
        </authorList>
    </citation>
    <scope>NUCLEOTIDE SEQUENCE [LARGE SCALE GENOMIC DNA]</scope>
    <source>
        <strain evidence="6 7">DSM 43851</strain>
    </source>
</reference>
<dbReference type="GO" id="GO:0004553">
    <property type="term" value="F:hydrolase activity, hydrolyzing O-glycosyl compounds"/>
    <property type="evidence" value="ECO:0007669"/>
    <property type="project" value="InterPro"/>
</dbReference>
<dbReference type="RefSeq" id="WP_184860670.1">
    <property type="nucleotide sequence ID" value="NZ_BAAAWY010000038.1"/>
</dbReference>
<dbReference type="SUPFAM" id="SSF49899">
    <property type="entry name" value="Concanavalin A-like lectins/glucanases"/>
    <property type="match status" value="1"/>
</dbReference>
<feature type="domain" description="GH16" evidence="5">
    <location>
        <begin position="29"/>
        <end position="311"/>
    </location>
</feature>
<dbReference type="EMBL" id="JACHIR010000001">
    <property type="protein sequence ID" value="MBB5890909.1"/>
    <property type="molecule type" value="Genomic_DNA"/>
</dbReference>
<proteinExistence type="inferred from homology"/>
<dbReference type="Gene3D" id="2.60.120.260">
    <property type="entry name" value="Galactose-binding domain-like"/>
    <property type="match status" value="1"/>
</dbReference>
<dbReference type="InterPro" id="IPR050546">
    <property type="entry name" value="Glycosyl_Hydrlase_16"/>
</dbReference>
<dbReference type="SUPFAM" id="SSF49785">
    <property type="entry name" value="Galactose-binding domain-like"/>
    <property type="match status" value="1"/>
</dbReference>
<feature type="signal peptide" evidence="3">
    <location>
        <begin position="1"/>
        <end position="33"/>
    </location>
</feature>
<dbReference type="PROSITE" id="PS51318">
    <property type="entry name" value="TAT"/>
    <property type="match status" value="1"/>
</dbReference>
<dbReference type="PANTHER" id="PTHR10963:SF55">
    <property type="entry name" value="GLYCOSIDE HYDROLASE FAMILY 16 PROTEIN"/>
    <property type="match status" value="1"/>
</dbReference>
<dbReference type="GO" id="GO:0030246">
    <property type="term" value="F:carbohydrate binding"/>
    <property type="evidence" value="ECO:0007669"/>
    <property type="project" value="InterPro"/>
</dbReference>
<evidence type="ECO:0000256" key="3">
    <source>
        <dbReference type="SAM" id="SignalP"/>
    </source>
</evidence>
<sequence length="449" mass="45758">MRSRRRFLAAASAFAALIPGVVAVALSTQSASAAPAPPAGFTTVWSDDFTGSAGSPVNGSNWLYDLGHGYPGGAGNWGTGEVESMTNSTNNVYLDGSGHLAIKPIKDGAGNWTSGRIETQRTDFQPPAGGVMRIEASIQQPNVNTANGLGYWPAFWALGAPARPAAATNWPSIGELDIMEDINGRSSEFATLHCGTGSGGPCNETTGIGSGERACGGCQTGFHTYAVELDYGANPQQLRYYLDGNNFFTINANQVDATTWNNATQHGFFVILNVAIGGGFPAAFGGGPTAATVSGQPMLVDYVSVSTKGGSGGGTTTSNPGGSIGNAYTAIPATKYSAASSGINVGQLSNGAWAKYSGIDFGSTPATQFVASAASGAASGVSGLVEVRLDSVNNAPIGSFAIANTGGWTSWRSIPANIAATTGVHDVYLTFSSGQPAPFVAMNTFTFGH</sequence>
<organism evidence="6 7">
    <name type="scientific">Kutzneria kofuensis</name>
    <dbReference type="NCBI Taxonomy" id="103725"/>
    <lineage>
        <taxon>Bacteria</taxon>
        <taxon>Bacillati</taxon>
        <taxon>Actinomycetota</taxon>
        <taxon>Actinomycetes</taxon>
        <taxon>Pseudonocardiales</taxon>
        <taxon>Pseudonocardiaceae</taxon>
        <taxon>Kutzneria</taxon>
    </lineage>
</organism>
<dbReference type="GO" id="GO:0005975">
    <property type="term" value="P:carbohydrate metabolic process"/>
    <property type="evidence" value="ECO:0007669"/>
    <property type="project" value="InterPro"/>
</dbReference>
<dbReference type="PANTHER" id="PTHR10963">
    <property type="entry name" value="GLYCOSYL HYDROLASE-RELATED"/>
    <property type="match status" value="1"/>
</dbReference>
<name>A0A7W9KE27_9PSEU</name>
<dbReference type="CDD" id="cd02182">
    <property type="entry name" value="GH16_Strep_laminarinase_like"/>
    <property type="match status" value="1"/>
</dbReference>
<evidence type="ECO:0000256" key="1">
    <source>
        <dbReference type="ARBA" id="ARBA00006865"/>
    </source>
</evidence>
<feature type="domain" description="CBM6" evidence="4">
    <location>
        <begin position="315"/>
        <end position="448"/>
    </location>
</feature>
<dbReference type="PROSITE" id="PS51762">
    <property type="entry name" value="GH16_2"/>
    <property type="match status" value="1"/>
</dbReference>
<gene>
    <name evidence="6" type="ORF">BJ998_002105</name>
</gene>
<feature type="chain" id="PRO_5031497451" evidence="3">
    <location>
        <begin position="34"/>
        <end position="449"/>
    </location>
</feature>
<dbReference type="InterPro" id="IPR000757">
    <property type="entry name" value="Beta-glucanase-like"/>
</dbReference>
<dbReference type="PROSITE" id="PS51175">
    <property type="entry name" value="CBM6"/>
    <property type="match status" value="1"/>
</dbReference>
<dbReference type="AlphaFoldDB" id="A0A7W9KE27"/>
<comment type="caution">
    <text evidence="6">The sequence shown here is derived from an EMBL/GenBank/DDBJ whole genome shotgun (WGS) entry which is preliminary data.</text>
</comment>
<dbReference type="Pfam" id="PF03422">
    <property type="entry name" value="CBM_6"/>
    <property type="match status" value="1"/>
</dbReference>
<dbReference type="InterPro" id="IPR006584">
    <property type="entry name" value="Cellulose-bd_IV"/>
</dbReference>
<dbReference type="Proteomes" id="UP000585638">
    <property type="component" value="Unassembled WGS sequence"/>
</dbReference>
<accession>A0A7W9KE27</accession>
<dbReference type="InterPro" id="IPR006311">
    <property type="entry name" value="TAT_signal"/>
</dbReference>
<evidence type="ECO:0000259" key="5">
    <source>
        <dbReference type="PROSITE" id="PS51762"/>
    </source>
</evidence>
<evidence type="ECO:0000259" key="4">
    <source>
        <dbReference type="PROSITE" id="PS51175"/>
    </source>
</evidence>
<dbReference type="SMART" id="SM00606">
    <property type="entry name" value="CBD_IV"/>
    <property type="match status" value="1"/>
</dbReference>
<evidence type="ECO:0000313" key="7">
    <source>
        <dbReference type="Proteomes" id="UP000585638"/>
    </source>
</evidence>
<evidence type="ECO:0000313" key="6">
    <source>
        <dbReference type="EMBL" id="MBB5890909.1"/>
    </source>
</evidence>
<dbReference type="InterPro" id="IPR013320">
    <property type="entry name" value="ConA-like_dom_sf"/>
</dbReference>
<keyword evidence="2 3" id="KW-0732">Signal</keyword>
<dbReference type="Pfam" id="PF26113">
    <property type="entry name" value="GH16_XgeA"/>
    <property type="match status" value="1"/>
</dbReference>
<dbReference type="InterPro" id="IPR005084">
    <property type="entry name" value="CBM6"/>
</dbReference>
<evidence type="ECO:0000256" key="2">
    <source>
        <dbReference type="ARBA" id="ARBA00022729"/>
    </source>
</evidence>
<dbReference type="InterPro" id="IPR008979">
    <property type="entry name" value="Galactose-bd-like_sf"/>
</dbReference>
<dbReference type="CDD" id="cd04084">
    <property type="entry name" value="CBM6_xylanase-like"/>
    <property type="match status" value="1"/>
</dbReference>
<keyword evidence="7" id="KW-1185">Reference proteome</keyword>
<protein>
    <submittedName>
        <fullName evidence="6">Beta-glucanase (GH16 family)</fullName>
    </submittedName>
</protein>
<comment type="similarity">
    <text evidence="1">Belongs to the glycosyl hydrolase 16 family.</text>
</comment>